<dbReference type="InterPro" id="IPR027417">
    <property type="entry name" value="P-loop_NTPase"/>
</dbReference>
<dbReference type="SUPFAM" id="SSF52540">
    <property type="entry name" value="P-loop containing nucleoside triphosphate hydrolases"/>
    <property type="match status" value="1"/>
</dbReference>
<evidence type="ECO:0000313" key="2">
    <source>
        <dbReference type="Proteomes" id="UP000543579"/>
    </source>
</evidence>
<dbReference type="AlphaFoldDB" id="A0A7W5GES4"/>
<name>A0A7W5GES4_9MICO</name>
<reference evidence="1 2" key="1">
    <citation type="submission" date="2020-08" db="EMBL/GenBank/DDBJ databases">
        <title>Genomic Encyclopedia of Type Strains, Phase III (KMG-III): the genomes of soil and plant-associated and newly described type strains.</title>
        <authorList>
            <person name="Whitman W."/>
        </authorList>
    </citation>
    <scope>NUCLEOTIDE SEQUENCE [LARGE SCALE GENOMIC DNA]</scope>
    <source>
        <strain evidence="1 2">CECT 8356</strain>
    </source>
</reference>
<keyword evidence="1" id="KW-0282">Flagellum</keyword>
<protein>
    <submittedName>
        <fullName evidence="1">MinD-like ATPase involved in chromosome partitioning or flagellar assembly</fullName>
    </submittedName>
</protein>
<comment type="caution">
    <text evidence="1">The sequence shown here is derived from an EMBL/GenBank/DDBJ whole genome shotgun (WGS) entry which is preliminary data.</text>
</comment>
<organism evidence="1 2">
    <name type="scientific">Microbacterium proteolyticum</name>
    <dbReference type="NCBI Taxonomy" id="1572644"/>
    <lineage>
        <taxon>Bacteria</taxon>
        <taxon>Bacillati</taxon>
        <taxon>Actinomycetota</taxon>
        <taxon>Actinomycetes</taxon>
        <taxon>Micrococcales</taxon>
        <taxon>Microbacteriaceae</taxon>
        <taxon>Microbacterium</taxon>
    </lineage>
</organism>
<accession>A0A7W5GES4</accession>
<evidence type="ECO:0000313" key="1">
    <source>
        <dbReference type="EMBL" id="MBB3157809.1"/>
    </source>
</evidence>
<keyword evidence="1" id="KW-0966">Cell projection</keyword>
<dbReference type="RefSeq" id="WP_183419169.1">
    <property type="nucleotide sequence ID" value="NZ_JACHXY010000001.1"/>
</dbReference>
<gene>
    <name evidence="1" type="ORF">FHS07_001493</name>
</gene>
<dbReference type="Gene3D" id="3.40.50.300">
    <property type="entry name" value="P-loop containing nucleotide triphosphate hydrolases"/>
    <property type="match status" value="1"/>
</dbReference>
<sequence>MSVLDLRAVSTTVFGSGANARVRLTEWDAAIRGGLSTTRRVGVMSLTPGAGTSTVAHQLTLAIAGRRREPVLAVDVSTGAAGLSGRLGAAPTPPDETRAAARTTAEALSGLAERDGVVALRPRDTDDAVGAWLGEAAPITRFFDVAVTDFGTRHPVVDLAACAALCDVVCLVSDARRVAAEHARSVIDAVRALPESPSVTLTLVDHAREGDGVARAITTGTDHVALPLPFDAGLAAGGRARRSATHLAVIRLAASVVGATGRPA</sequence>
<proteinExistence type="predicted"/>
<dbReference type="EMBL" id="JACHXY010000001">
    <property type="protein sequence ID" value="MBB3157809.1"/>
    <property type="molecule type" value="Genomic_DNA"/>
</dbReference>
<dbReference type="Proteomes" id="UP000543579">
    <property type="component" value="Unassembled WGS sequence"/>
</dbReference>
<keyword evidence="1" id="KW-0969">Cilium</keyword>